<protein>
    <submittedName>
        <fullName evidence="4">Sialate O-acetylesterase</fullName>
    </submittedName>
</protein>
<dbReference type="PANTHER" id="PTHR22901">
    <property type="entry name" value="SIALATE O-ACETYLESTERASE"/>
    <property type="match status" value="1"/>
</dbReference>
<dbReference type="RefSeq" id="WP_169666729.1">
    <property type="nucleotide sequence ID" value="NZ_CP076133.1"/>
</dbReference>
<evidence type="ECO:0000256" key="1">
    <source>
        <dbReference type="ARBA" id="ARBA00022801"/>
    </source>
</evidence>
<evidence type="ECO:0000259" key="3">
    <source>
        <dbReference type="Pfam" id="PF03629"/>
    </source>
</evidence>
<accession>A0AAX1NB13</accession>
<dbReference type="Gene3D" id="3.40.50.1110">
    <property type="entry name" value="SGNH hydrolase"/>
    <property type="match status" value="1"/>
</dbReference>
<evidence type="ECO:0000313" key="4">
    <source>
        <dbReference type="EMBL" id="QWG04769.1"/>
    </source>
</evidence>
<dbReference type="KEGG" id="fya:KMW28_28120"/>
<dbReference type="EMBL" id="CP076133">
    <property type="protein sequence ID" value="QWG04769.1"/>
    <property type="molecule type" value="Genomic_DNA"/>
</dbReference>
<dbReference type="Proteomes" id="UP000678679">
    <property type="component" value="Chromosome 2"/>
</dbReference>
<keyword evidence="2" id="KW-0732">Signal</keyword>
<reference evidence="4 5" key="1">
    <citation type="submission" date="2021-05" db="EMBL/GenBank/DDBJ databases">
        <title>Comparative genomic studies on the polysaccharide-degrading batcterial strains of the Flammeovirga genus.</title>
        <authorList>
            <person name="Zewei F."/>
            <person name="Zheng Z."/>
            <person name="Yu L."/>
            <person name="Ruyue G."/>
            <person name="Yanhong M."/>
            <person name="Yuanyuan C."/>
            <person name="Jingyan G."/>
            <person name="Wenjun H."/>
        </authorList>
    </citation>
    <scope>NUCLEOTIDE SEQUENCE [LARGE SCALE GENOMIC DNA]</scope>
    <source>
        <strain evidence="4 5">NBRC:100898</strain>
    </source>
</reference>
<dbReference type="AlphaFoldDB" id="A0AAX1NB13"/>
<dbReference type="Pfam" id="PF03629">
    <property type="entry name" value="SASA"/>
    <property type="match status" value="1"/>
</dbReference>
<name>A0AAX1NB13_9BACT</name>
<dbReference type="InterPro" id="IPR036514">
    <property type="entry name" value="SGNH_hydro_sf"/>
</dbReference>
<evidence type="ECO:0000256" key="2">
    <source>
        <dbReference type="SAM" id="SignalP"/>
    </source>
</evidence>
<dbReference type="GO" id="GO:0005975">
    <property type="term" value="P:carbohydrate metabolic process"/>
    <property type="evidence" value="ECO:0007669"/>
    <property type="project" value="TreeGrafter"/>
</dbReference>
<keyword evidence="5" id="KW-1185">Reference proteome</keyword>
<dbReference type="InterPro" id="IPR039329">
    <property type="entry name" value="SIAE"/>
</dbReference>
<dbReference type="GO" id="GO:0001681">
    <property type="term" value="F:sialate O-acetylesterase activity"/>
    <property type="evidence" value="ECO:0007669"/>
    <property type="project" value="InterPro"/>
</dbReference>
<proteinExistence type="predicted"/>
<dbReference type="PANTHER" id="PTHR22901:SF0">
    <property type="entry name" value="SIALATE O-ACETYLESTERASE"/>
    <property type="match status" value="1"/>
</dbReference>
<dbReference type="SUPFAM" id="SSF52266">
    <property type="entry name" value="SGNH hydrolase"/>
    <property type="match status" value="1"/>
</dbReference>
<dbReference type="InterPro" id="IPR005181">
    <property type="entry name" value="SASA"/>
</dbReference>
<organism evidence="4 5">
    <name type="scientific">Flammeovirga yaeyamensis</name>
    <dbReference type="NCBI Taxonomy" id="367791"/>
    <lineage>
        <taxon>Bacteria</taxon>
        <taxon>Pseudomonadati</taxon>
        <taxon>Bacteroidota</taxon>
        <taxon>Cytophagia</taxon>
        <taxon>Cytophagales</taxon>
        <taxon>Flammeovirgaceae</taxon>
        <taxon>Flammeovirga</taxon>
    </lineage>
</organism>
<keyword evidence="1" id="KW-0378">Hydrolase</keyword>
<sequence>MKKILNTFLFILIALNAFGQLKFAEVFQDNMVLQANKEIQIWGEGKPSSEFKISLDKKEVDVQVGKDGKWTVSFPKMKYGGPYELKAEGNETITYKNVMVGEVWFCAGQSNMRWFVRDANNPREEIKNSSNYTNIRFLAMPLSGSDTPKTEVKAKWEVCSSSTIKDKTAVGYFFGKELSDNLKGVAIGLIDISYGGASISTFMDAETIKNSPELEGIERRNKNFLAHYHKQKKKWDENPEGKAPYYPENCLGSYCFNDMIHPLIPYSAQGMIWYQGETNAGEPKPYITWFGEFVEMMRKHFKNENMPTYFVQLAGFKGVKGREMQNESWAKFRLAQAECLQFENTGMATAMDVGEAYDIHPRNKQEVGRRLSLLALRDTYKKKVIAEGPTVKSYKVDNNKLIITFDNVAKQLTTSDGKEEVIGFTVRNDEGKLDPISAKIIGKNKIEVEFNGNNLIMYAYDVFPECNLYNSANLPATPFNLNTDQMLN</sequence>
<gene>
    <name evidence="4" type="ORF">KMW28_28120</name>
</gene>
<feature type="domain" description="Sialate O-acetylesterase" evidence="3">
    <location>
        <begin position="268"/>
        <end position="361"/>
    </location>
</feature>
<evidence type="ECO:0000313" key="5">
    <source>
        <dbReference type="Proteomes" id="UP000678679"/>
    </source>
</evidence>
<feature type="chain" id="PRO_5043500171" evidence="2">
    <location>
        <begin position="20"/>
        <end position="488"/>
    </location>
</feature>
<feature type="signal peptide" evidence="2">
    <location>
        <begin position="1"/>
        <end position="19"/>
    </location>
</feature>